<evidence type="ECO:0000313" key="3">
    <source>
        <dbReference type="Proteomes" id="UP000320333"/>
    </source>
</evidence>
<dbReference type="Proteomes" id="UP000320333">
    <property type="component" value="Unassembled WGS sequence"/>
</dbReference>
<evidence type="ECO:0000256" key="1">
    <source>
        <dbReference type="SAM" id="SignalP"/>
    </source>
</evidence>
<keyword evidence="3" id="KW-1185">Reference proteome</keyword>
<comment type="caution">
    <text evidence="2">The sequence shown here is derived from an EMBL/GenBank/DDBJ whole genome shotgun (WGS) entry which is preliminary data.</text>
</comment>
<feature type="signal peptide" evidence="1">
    <location>
        <begin position="1"/>
        <end position="30"/>
    </location>
</feature>
<feature type="chain" id="PRO_5021367517" description="SGNH hydrolase-type esterase domain-containing protein" evidence="1">
    <location>
        <begin position="31"/>
        <end position="422"/>
    </location>
</feature>
<name>A0A507FLG0_9FUNG</name>
<accession>A0A507FLG0</accession>
<dbReference type="OrthoDB" id="2112097at2759"/>
<dbReference type="AlphaFoldDB" id="A0A507FLG0"/>
<reference evidence="2 3" key="1">
    <citation type="journal article" date="2019" name="Sci. Rep.">
        <title>Comparative genomics of chytrid fungi reveal insights into the obligate biotrophic and pathogenic lifestyle of Synchytrium endobioticum.</title>
        <authorList>
            <person name="van de Vossenberg B.T.L.H."/>
            <person name="Warris S."/>
            <person name="Nguyen H.D.T."/>
            <person name="van Gent-Pelzer M.P.E."/>
            <person name="Joly D.L."/>
            <person name="van de Geest H.C."/>
            <person name="Bonants P.J.M."/>
            <person name="Smith D.S."/>
            <person name="Levesque C.A."/>
            <person name="van der Lee T.A.J."/>
        </authorList>
    </citation>
    <scope>NUCLEOTIDE SEQUENCE [LARGE SCALE GENOMIC DNA]</scope>
    <source>
        <strain evidence="2 3">CBS 675.73</strain>
    </source>
</reference>
<sequence length="422" mass="47250">MSRFMCIGLACSVALLLNWLVLLNVPASNPIHLLKKAPETSFCDPYKATAGYVDKDTGVFHSLSVTGVLDPNPKASQCPTAGTDNFGALAEAAKSKNSFTTLLPVHMRNKFVLLYGDSFERNMVVNLCDGFGIPSMGVNMNGSFVESPIYGDQRICVIRSGGYFFAAISVFHYGITGFTDPLGISEGYHWEEGYSPIESQERISWLPHFLRSVASRAFPELCKLANEKCPDPVMRTVKLDKPNITDSTPPKLSDAPFWFPAPSLIMAQSVLWSFQRTPVADPLDHFTEWAKDFIPGVKARTFDPMYSTFQDVVKNVQLPDSSVFHRFYTRTMPFPGETSKWFRPEFSAINWVNRMIRNCLFCETDVRGVVENAWGVLDWEPLVSHTDVHAGEDATHPGKIAERAYWQLLLSRLEILHALESS</sequence>
<evidence type="ECO:0000313" key="2">
    <source>
        <dbReference type="EMBL" id="TPX76268.1"/>
    </source>
</evidence>
<keyword evidence="1" id="KW-0732">Signal</keyword>
<protein>
    <recommendedName>
        <fullName evidence="4">SGNH hydrolase-type esterase domain-containing protein</fullName>
    </recommendedName>
</protein>
<organism evidence="2 3">
    <name type="scientific">Chytriomyces confervae</name>
    <dbReference type="NCBI Taxonomy" id="246404"/>
    <lineage>
        <taxon>Eukaryota</taxon>
        <taxon>Fungi</taxon>
        <taxon>Fungi incertae sedis</taxon>
        <taxon>Chytridiomycota</taxon>
        <taxon>Chytridiomycota incertae sedis</taxon>
        <taxon>Chytridiomycetes</taxon>
        <taxon>Chytridiales</taxon>
        <taxon>Chytriomycetaceae</taxon>
        <taxon>Chytriomyces</taxon>
    </lineage>
</organism>
<gene>
    <name evidence="2" type="ORF">CcCBS67573_g02450</name>
</gene>
<proteinExistence type="predicted"/>
<evidence type="ECO:0008006" key="4">
    <source>
        <dbReference type="Google" id="ProtNLM"/>
    </source>
</evidence>
<dbReference type="EMBL" id="QEAP01000052">
    <property type="protein sequence ID" value="TPX76268.1"/>
    <property type="molecule type" value="Genomic_DNA"/>
</dbReference>